<reference evidence="1" key="1">
    <citation type="submission" date="2018-02" db="EMBL/GenBank/DDBJ databases">
        <title>Rhizophora mucronata_Transcriptome.</title>
        <authorList>
            <person name="Meera S.P."/>
            <person name="Sreeshan A."/>
            <person name="Augustine A."/>
        </authorList>
    </citation>
    <scope>NUCLEOTIDE SEQUENCE</scope>
    <source>
        <tissue evidence="1">Leaf</tissue>
    </source>
</reference>
<organism evidence="1">
    <name type="scientific">Rhizophora mucronata</name>
    <name type="common">Asiatic mangrove</name>
    <dbReference type="NCBI Taxonomy" id="61149"/>
    <lineage>
        <taxon>Eukaryota</taxon>
        <taxon>Viridiplantae</taxon>
        <taxon>Streptophyta</taxon>
        <taxon>Embryophyta</taxon>
        <taxon>Tracheophyta</taxon>
        <taxon>Spermatophyta</taxon>
        <taxon>Magnoliopsida</taxon>
        <taxon>eudicotyledons</taxon>
        <taxon>Gunneridae</taxon>
        <taxon>Pentapetalae</taxon>
        <taxon>rosids</taxon>
        <taxon>fabids</taxon>
        <taxon>Malpighiales</taxon>
        <taxon>Rhizophoraceae</taxon>
        <taxon>Rhizophora</taxon>
    </lineage>
</organism>
<evidence type="ECO:0000313" key="1">
    <source>
        <dbReference type="EMBL" id="MBX48436.1"/>
    </source>
</evidence>
<proteinExistence type="predicted"/>
<protein>
    <submittedName>
        <fullName evidence="1">Uncharacterized protein</fullName>
    </submittedName>
</protein>
<accession>A0A2P2P107</accession>
<dbReference type="AlphaFoldDB" id="A0A2P2P107"/>
<sequence length="34" mass="4105">MDRFYMLMPLFARLQNKCLVLTIEGQTSQIRHYS</sequence>
<name>A0A2P2P107_RHIMU</name>
<dbReference type="EMBL" id="GGEC01067952">
    <property type="protein sequence ID" value="MBX48436.1"/>
    <property type="molecule type" value="Transcribed_RNA"/>
</dbReference>